<dbReference type="InterPro" id="IPR008930">
    <property type="entry name" value="Terpenoid_cyclase/PrenylTrfase"/>
</dbReference>
<protein>
    <recommendedName>
        <fullName evidence="7">Alpha-2-macroglobulin</fullName>
    </recommendedName>
</protein>
<dbReference type="InterPro" id="IPR041246">
    <property type="entry name" value="Bact_MG10"/>
</dbReference>
<dbReference type="EMBL" id="VAUV01000003">
    <property type="protein sequence ID" value="TLD71921.1"/>
    <property type="molecule type" value="Genomic_DNA"/>
</dbReference>
<dbReference type="Gene3D" id="2.60.40.10">
    <property type="entry name" value="Immunoglobulins"/>
    <property type="match status" value="1"/>
</dbReference>
<evidence type="ECO:0000313" key="6">
    <source>
        <dbReference type="Proteomes" id="UP000306196"/>
    </source>
</evidence>
<dbReference type="InterPro" id="IPR021868">
    <property type="entry name" value="Alpha_2_Macroglob_MG3"/>
</dbReference>
<comment type="similarity">
    <text evidence="1">Belongs to the protease inhibitor I39 (alpha-2-macroglobulin) family. Bacterial alpha-2-macroglobulin subfamily.</text>
</comment>
<proteinExistence type="inferred from homology"/>
<dbReference type="GO" id="GO:0005615">
    <property type="term" value="C:extracellular space"/>
    <property type="evidence" value="ECO:0007669"/>
    <property type="project" value="InterPro"/>
</dbReference>
<dbReference type="CDD" id="cd02891">
    <property type="entry name" value="A2M_like"/>
    <property type="match status" value="1"/>
</dbReference>
<dbReference type="Gene3D" id="2.60.40.1930">
    <property type="match status" value="1"/>
</dbReference>
<keyword evidence="6" id="KW-1185">Reference proteome</keyword>
<feature type="compositionally biased region" description="Acidic residues" evidence="2">
    <location>
        <begin position="816"/>
        <end position="833"/>
    </location>
</feature>
<dbReference type="SMART" id="SM01359">
    <property type="entry name" value="A2M_N_2"/>
    <property type="match status" value="1"/>
</dbReference>
<dbReference type="Pfam" id="PF11974">
    <property type="entry name" value="bMG3"/>
    <property type="match status" value="1"/>
</dbReference>
<dbReference type="InterPro" id="IPR013783">
    <property type="entry name" value="Ig-like_fold"/>
</dbReference>
<dbReference type="PANTHER" id="PTHR40094:SF1">
    <property type="entry name" value="UBIQUITIN DOMAIN-CONTAINING PROTEIN"/>
    <property type="match status" value="1"/>
</dbReference>
<dbReference type="InterPro" id="IPR051802">
    <property type="entry name" value="YfhM-like"/>
</dbReference>
<comment type="caution">
    <text evidence="5">The sequence shown here is derived from an EMBL/GenBank/DDBJ whole genome shotgun (WGS) entry which is preliminary data.</text>
</comment>
<evidence type="ECO:0008006" key="7">
    <source>
        <dbReference type="Google" id="ProtNLM"/>
    </source>
</evidence>
<dbReference type="InterPro" id="IPR001599">
    <property type="entry name" value="Macroglobln_a2"/>
</dbReference>
<evidence type="ECO:0000256" key="2">
    <source>
        <dbReference type="SAM" id="MobiDB-lite"/>
    </source>
</evidence>
<name>A0A5R8KI62_9BACT</name>
<dbReference type="SMART" id="SM01419">
    <property type="entry name" value="Thiol-ester_cl"/>
    <property type="match status" value="1"/>
</dbReference>
<dbReference type="Pfam" id="PF07678">
    <property type="entry name" value="TED_complement"/>
    <property type="match status" value="1"/>
</dbReference>
<dbReference type="OrthoDB" id="9767116at2"/>
<gene>
    <name evidence="5" type="ORF">FEM03_04130</name>
</gene>
<evidence type="ECO:0000259" key="4">
    <source>
        <dbReference type="SMART" id="SM01360"/>
    </source>
</evidence>
<dbReference type="Proteomes" id="UP000306196">
    <property type="component" value="Unassembled WGS sequence"/>
</dbReference>
<dbReference type="Gene3D" id="2.20.130.20">
    <property type="match status" value="1"/>
</dbReference>
<dbReference type="InterPro" id="IPR011626">
    <property type="entry name" value="Alpha-macroglobulin_TED"/>
</dbReference>
<dbReference type="InterPro" id="IPR011625">
    <property type="entry name" value="A2M_N_BRD"/>
</dbReference>
<dbReference type="SMART" id="SM01360">
    <property type="entry name" value="A2M"/>
    <property type="match status" value="1"/>
</dbReference>
<reference evidence="5 6" key="1">
    <citation type="submission" date="2019-05" db="EMBL/GenBank/DDBJ databases">
        <title>Verrucobacter flavum gen. nov., sp. nov. a new member of the family Verrucomicrobiaceae.</title>
        <authorList>
            <person name="Szuroczki S."/>
            <person name="Abbaszade G."/>
            <person name="Szabo A."/>
            <person name="Felfoldi T."/>
            <person name="Schumann P."/>
            <person name="Boka K."/>
            <person name="Keki Z."/>
            <person name="Toumi M."/>
            <person name="Toth E."/>
        </authorList>
    </citation>
    <scope>NUCLEOTIDE SEQUENCE [LARGE SCALE GENOMIC DNA]</scope>
    <source>
        <strain evidence="5 6">MG-N-17</strain>
    </source>
</reference>
<feature type="region of interest" description="Disordered" evidence="2">
    <location>
        <begin position="816"/>
        <end position="835"/>
    </location>
</feature>
<dbReference type="InterPro" id="IPR002890">
    <property type="entry name" value="MG2"/>
</dbReference>
<dbReference type="Pfam" id="PF07703">
    <property type="entry name" value="A2M_BRD"/>
    <property type="match status" value="1"/>
</dbReference>
<dbReference type="Pfam" id="PF17973">
    <property type="entry name" value="bMG10"/>
    <property type="match status" value="1"/>
</dbReference>
<feature type="domain" description="Alpha-2-macroglobulin" evidence="4">
    <location>
        <begin position="1245"/>
        <end position="1335"/>
    </location>
</feature>
<accession>A0A5R8KI62</accession>
<dbReference type="SUPFAM" id="SSF48239">
    <property type="entry name" value="Terpenoid cyclases/Protein prenyltransferases"/>
    <property type="match status" value="1"/>
</dbReference>
<dbReference type="Pfam" id="PF01835">
    <property type="entry name" value="MG2"/>
    <property type="match status" value="1"/>
</dbReference>
<evidence type="ECO:0000256" key="1">
    <source>
        <dbReference type="ARBA" id="ARBA00010556"/>
    </source>
</evidence>
<evidence type="ECO:0000313" key="5">
    <source>
        <dbReference type="EMBL" id="TLD71921.1"/>
    </source>
</evidence>
<organism evidence="5 6">
    <name type="scientific">Phragmitibacter flavus</name>
    <dbReference type="NCBI Taxonomy" id="2576071"/>
    <lineage>
        <taxon>Bacteria</taxon>
        <taxon>Pseudomonadati</taxon>
        <taxon>Verrucomicrobiota</taxon>
        <taxon>Verrucomicrobiia</taxon>
        <taxon>Verrucomicrobiales</taxon>
        <taxon>Verrucomicrobiaceae</taxon>
        <taxon>Phragmitibacter</taxon>
    </lineage>
</organism>
<dbReference type="GO" id="GO:0004866">
    <property type="term" value="F:endopeptidase inhibitor activity"/>
    <property type="evidence" value="ECO:0007669"/>
    <property type="project" value="InterPro"/>
</dbReference>
<sequence>MIRSSNVTIPTKIVLKSTSRDIPSVMKASHLLIVPLCLLFLASPAPAAELILSTEELLPTSTLELRFDEPMIPEDQVGETAKTSPLAIEPPVPGEFKWTSTRGGQFHFTKTPDIGLIYQFALAPKLKDATGKPVPALDLGEHATTPFKIADIERDYPFVYGNSARRDPYYLIQFNDPVDPTNLAKYFYFADKTETQRVPATVRPATFKDFQKHYNPTLVPTWAELAAGTTPVINKDKAKDAPQRDNAIVVTAAEPLPIGDTWTLHIVPAIANVDGNASITPHDPQPWGTVLPLAIKEITTENHFDSPHEVIVTFTKALNRSDLTTDENSARLASFVNITPAVANMSVRANYSRLVIAGDFQLNTPYDVTITEGLPGSDDLTLEAPTKETVTFSASPVFLSTTAESSAQQAHGNGILDIYAANYQNLNIRVKKLSQGELIQARALYNEAYKPHAKPEVATASINDTPFEEFPGTTVYQSDLPNPQPLEKATLHHLKWSDILGETPAAPVFIEMTATPQDGAPAGTIVSRAIVEFTDIGLLLKDNHKETLVYAFSYKTGQPLPNVQLTFMDSDRAFLNHISTDASGIAISPGKNAGWVLARNGDDATAINIDNYETRIGLWGHGINVGWNNPWTPTQQTVLFSDRPVYKPGDTAHLKAITRQRSGDTLSLSKKPLTATLVINDPRNREIVHQPITFSPNGTWSHTLTLPESSVGWYSARIVFPKAEGSEDEPYSAYLDLRVDEYKPNSFEVLVDGANHQVEPDRITIPLSANYYMGKPLSKATVNWSASLDSHYSPPAAWSAYHFGDVAEFWNYGQDTDDETATEEDSENSEDPENWSAYGEIVISDEGKADINLPTVPDHRASLPQTVSLYAEVVDVNQQTITKETQFQLPGADFIIGSRTSSWYATANKPFQFDFVAITPQGTPFTNAVPVEIKIERQQWNTVRVEAAGGAVTTKNQSTLIEEHQSTITLNSVNQQPATAVLDFTPKSGGTYFLTATAVDPKGKTVLSRIAFYTLGGDSYPWSWDEGTRITLQPDKTSVKPGEDITIVVKTPLSGKALVSVERNRVHRHFLADISPANPVITIKAEEIDAPNAFVSVILIRGANASPQTDPMPEYKVGYCEIKVESVQKKLVIDLQPSQNPILPAGELTIAATIKDAAQKPVSNAEVTLYAVDEGVLSLMGYTTPDPFAEFNPEVPLAISNHTTIDALIPESLKSRYRGNKGIIIGGGGDETSADDFLRKNFVATALWQANLITDAEGKLTHTFKVPDNLTRYRIMAVAVHGADRFGSAESSFTINKPLMVEPAVPRFAHRDDELLVKAIVHNTTPHRGQVEVELKLNDTTELITEGRPFILISQKTDRQIAADHRSERRLITLEPNQTTAVSFPVRFTKTGTASWQWSAKTTEWNGDKPLADSMMSTFEVTHPAPALREVHYVTLTSKNGGDLTKKINPQLLEAEGKLRLNLSQSRITEARDALEYVLQYPYGCVEQTTSRVLPWLALSKYEPLFPELLQKDKARTAIQRGVERLLTMQTETGGLAYWPGGETPELWASAYGGFALIKAKEYGIVIPQQSIDQLTTWLSDQLRDLDLANTPEAQPLNDAALALYTLAKAGKPQPAYQTTLYTRRNKLPDTSRAFLALAMCLTDAPAAQISELLKPAPKPKNPWERYWLGDQTVKGLQLIASAHLGLTKQAELLTEDLYKSRKTNGHWGTTFSNAWILLGLSTNERVPKVDEPLTLALTYNGEKADHTLPGYLSTFNLDRDLSKKSPALTIAIPEGKTLRGRLEIQSWPEPKTFQPVSKGFTIRRSYQRLTTSGILEPAENLRVGDMVVTTLEIDVHRANRYLAIEDNLPSVFEPINPEFETQNAKGDAEEVDNEWYTDHRELRHDKALFFTNDWSTLGKFQLKYLARVIAEGDVIAPPAKIEAMYEPDHYALSAINLISTLPSTKENVVKK</sequence>
<evidence type="ECO:0000259" key="3">
    <source>
        <dbReference type="SMART" id="SM01359"/>
    </source>
</evidence>
<dbReference type="Pfam" id="PF00207">
    <property type="entry name" value="A2M"/>
    <property type="match status" value="1"/>
</dbReference>
<dbReference type="InterPro" id="IPR047565">
    <property type="entry name" value="Alpha-macroglob_thiol-ester_cl"/>
</dbReference>
<dbReference type="PANTHER" id="PTHR40094">
    <property type="entry name" value="ALPHA-2-MACROGLOBULIN HOMOLOG"/>
    <property type="match status" value="1"/>
</dbReference>
<feature type="domain" description="Alpha-2-macroglobulin bait region" evidence="3">
    <location>
        <begin position="1030"/>
        <end position="1179"/>
    </location>
</feature>
<dbReference type="Gene3D" id="1.50.10.20">
    <property type="match status" value="1"/>
</dbReference>